<reference evidence="1 2" key="1">
    <citation type="journal article" date="2012" name="Vet. Microbiol.">
        <title>Complete genome sequence and characterization of a broad-host range T4-like bacteriophage phiAS5 infecting Aeromonas salmonicida subsp. salmonicida.</title>
        <authorList>
            <person name="Kim J.H."/>
            <person name="Son J.S."/>
            <person name="Choi Y.J."/>
            <person name="Choresca C.H.Jr."/>
            <person name="Shin S.P."/>
            <person name="Han J.E."/>
            <person name="Jun J.W."/>
            <person name="Park S.C."/>
        </authorList>
    </citation>
    <scope>NUCLEOTIDE SEQUENCE [LARGE SCALE GENOMIC DNA]</scope>
</reference>
<dbReference type="EMBL" id="HM452126">
    <property type="protein sequence ID" value="ADM80031.1"/>
    <property type="molecule type" value="Genomic_DNA"/>
</dbReference>
<protein>
    <submittedName>
        <fullName evidence="1">Uncharacterized protein</fullName>
    </submittedName>
</protein>
<evidence type="ECO:0000313" key="1">
    <source>
        <dbReference type="EMBL" id="ADM80031.1"/>
    </source>
</evidence>
<dbReference type="GO" id="GO:0006644">
    <property type="term" value="P:phospholipid metabolic process"/>
    <property type="evidence" value="ECO:0007669"/>
    <property type="project" value="InterPro"/>
</dbReference>
<dbReference type="GeneID" id="9861595"/>
<accession>E1A2T5</accession>
<sequence>MKRLITDAELWHITRTHADVIKGLGALEAKDRPHVADLLKKMKDEWILSLKQSRTTVNMKVATDRGLNEDSIHAIGKLHTMRKRAMENLVYYSKKDYSKHDADTAAKLRDINNETIAEILADLKDIEFRLQALWGFDLDASFHEYNVPGCTCPKHTKGDPFYHVDRTCPIHNQEMKEAVKSKFDEIEKDYQIP</sequence>
<dbReference type="KEGG" id="vg:9861595"/>
<dbReference type="GO" id="GO:0004623">
    <property type="term" value="F:phospholipase A2 activity"/>
    <property type="evidence" value="ECO:0007669"/>
    <property type="project" value="InterPro"/>
</dbReference>
<gene>
    <name evidence="1" type="ORF">phiAS5_ORF0188</name>
</gene>
<name>E1A2T5_9CAUD</name>
<evidence type="ECO:0000313" key="2">
    <source>
        <dbReference type="Proteomes" id="UP000002236"/>
    </source>
</evidence>
<dbReference type="OrthoDB" id="20289at10239"/>
<dbReference type="InterPro" id="IPR036444">
    <property type="entry name" value="PLipase_A2_dom_sf"/>
</dbReference>
<dbReference type="GO" id="GO:0050482">
    <property type="term" value="P:arachidonate secretion"/>
    <property type="evidence" value="ECO:0007669"/>
    <property type="project" value="InterPro"/>
</dbReference>
<dbReference type="Proteomes" id="UP000002236">
    <property type="component" value="Segment"/>
</dbReference>
<dbReference type="SUPFAM" id="SSF48619">
    <property type="entry name" value="Phospholipase A2, PLA2"/>
    <property type="match status" value="1"/>
</dbReference>
<keyword evidence="2" id="KW-1185">Reference proteome</keyword>
<organism evidence="1 2">
    <name type="scientific">Aeromonas phage phiAS5</name>
    <dbReference type="NCBI Taxonomy" id="879630"/>
    <lineage>
        <taxon>Viruses</taxon>
        <taxon>Duplodnaviria</taxon>
        <taxon>Heunggongvirae</taxon>
        <taxon>Uroviricota</taxon>
        <taxon>Caudoviricetes</taxon>
        <taxon>Pantevenvirales</taxon>
        <taxon>Straboviridae</taxon>
        <taxon>Chrysonvirus</taxon>
        <taxon>Chrysonvirus as5</taxon>
    </lineage>
</organism>
<dbReference type="RefSeq" id="YP_003969477.1">
    <property type="nucleotide sequence ID" value="NC_014636.1"/>
</dbReference>
<proteinExistence type="predicted"/>